<keyword evidence="2" id="KW-0808">Transferase</keyword>
<evidence type="ECO:0000259" key="1">
    <source>
        <dbReference type="Pfam" id="PF00535"/>
    </source>
</evidence>
<proteinExistence type="predicted"/>
<gene>
    <name evidence="2" type="ORF">COT44_00865</name>
</gene>
<dbReference type="InterPro" id="IPR029044">
    <property type="entry name" value="Nucleotide-diphossugar_trans"/>
</dbReference>
<evidence type="ECO:0000313" key="2">
    <source>
        <dbReference type="EMBL" id="PIU03816.1"/>
    </source>
</evidence>
<sequence length="266" mass="30733">MKENKKKLISVIVPAFRQEKTIQRDLKNIEEVLKTIRYDYEIICVIDGKLDKTYNNAAKVASDKISVIGYKNNRGKGFAVRYGMARAKGDLIAFIDAGMDIDPNGISMILEHMEWYGADIIVGSKRHPASEIKYPITRRILSFITQIIVRLLLDLKVRDTQVGLKVFKRKVLEDTLPRLLLKRFAFDVELLAVAKRIGYDRIYEAPVKIESKFSSSVKLLGKNSVQESFLDTLAIFYRLKILRYYDDCNKRKWVYDPDLNFRVNVG</sequence>
<dbReference type="GO" id="GO:0016740">
    <property type="term" value="F:transferase activity"/>
    <property type="evidence" value="ECO:0007669"/>
    <property type="project" value="UniProtKB-KW"/>
</dbReference>
<reference evidence="3" key="1">
    <citation type="submission" date="2017-09" db="EMBL/GenBank/DDBJ databases">
        <title>Depth-based differentiation of microbial function through sediment-hosted aquifers and enrichment of novel symbionts in the deep terrestrial subsurface.</title>
        <authorList>
            <person name="Probst A.J."/>
            <person name="Ladd B."/>
            <person name="Jarett J.K."/>
            <person name="Geller-Mcgrath D.E."/>
            <person name="Sieber C.M.K."/>
            <person name="Emerson J.B."/>
            <person name="Anantharaman K."/>
            <person name="Thomas B.C."/>
            <person name="Malmstrom R."/>
            <person name="Stieglmeier M."/>
            <person name="Klingl A."/>
            <person name="Woyke T."/>
            <person name="Ryan C.M."/>
            <person name="Banfield J.F."/>
        </authorList>
    </citation>
    <scope>NUCLEOTIDE SEQUENCE [LARGE SCALE GENOMIC DNA]</scope>
</reference>
<feature type="domain" description="Glycosyltransferase 2-like" evidence="1">
    <location>
        <begin position="10"/>
        <end position="174"/>
    </location>
</feature>
<dbReference type="AlphaFoldDB" id="A0A2M6XDT4"/>
<name>A0A2M6XDT4_9BACT</name>
<dbReference type="SUPFAM" id="SSF53448">
    <property type="entry name" value="Nucleotide-diphospho-sugar transferases"/>
    <property type="match status" value="1"/>
</dbReference>
<dbReference type="Proteomes" id="UP000228996">
    <property type="component" value="Unassembled WGS sequence"/>
</dbReference>
<dbReference type="EMBL" id="PEYO01000005">
    <property type="protein sequence ID" value="PIU03816.1"/>
    <property type="molecule type" value="Genomic_DNA"/>
</dbReference>
<organism evidence="2 3">
    <name type="scientific">Candidatus Shapirobacteria bacterium CG08_land_8_20_14_0_20_39_18</name>
    <dbReference type="NCBI Taxonomy" id="1974883"/>
    <lineage>
        <taxon>Bacteria</taxon>
        <taxon>Candidatus Shapironibacteriota</taxon>
    </lineage>
</organism>
<protein>
    <submittedName>
        <fullName evidence="2">Glycosyltransferase family 2 protein</fullName>
    </submittedName>
</protein>
<evidence type="ECO:0000313" key="3">
    <source>
        <dbReference type="Proteomes" id="UP000228996"/>
    </source>
</evidence>
<dbReference type="Gene3D" id="3.90.550.10">
    <property type="entry name" value="Spore Coat Polysaccharide Biosynthesis Protein SpsA, Chain A"/>
    <property type="match status" value="1"/>
</dbReference>
<accession>A0A2M6XDT4</accession>
<dbReference type="InterPro" id="IPR001173">
    <property type="entry name" value="Glyco_trans_2-like"/>
</dbReference>
<comment type="caution">
    <text evidence="2">The sequence shown here is derived from an EMBL/GenBank/DDBJ whole genome shotgun (WGS) entry which is preliminary data.</text>
</comment>
<dbReference type="PANTHER" id="PTHR10859:SF91">
    <property type="entry name" value="DOLICHYL-PHOSPHATE BETA-GLUCOSYLTRANSFERASE"/>
    <property type="match status" value="1"/>
</dbReference>
<dbReference type="GO" id="GO:0006487">
    <property type="term" value="P:protein N-linked glycosylation"/>
    <property type="evidence" value="ECO:0007669"/>
    <property type="project" value="TreeGrafter"/>
</dbReference>
<dbReference type="Pfam" id="PF00535">
    <property type="entry name" value="Glycos_transf_2"/>
    <property type="match status" value="1"/>
</dbReference>
<dbReference type="PANTHER" id="PTHR10859">
    <property type="entry name" value="GLYCOSYL TRANSFERASE"/>
    <property type="match status" value="1"/>
</dbReference>